<organism evidence="2 3">
    <name type="scientific">Persephonella marina (strain DSM 14350 / EX-H1)</name>
    <dbReference type="NCBI Taxonomy" id="123214"/>
    <lineage>
        <taxon>Bacteria</taxon>
        <taxon>Pseudomonadati</taxon>
        <taxon>Aquificota</taxon>
        <taxon>Aquificia</taxon>
        <taxon>Aquificales</taxon>
        <taxon>Hydrogenothermaceae</taxon>
        <taxon>Persephonella</taxon>
    </lineage>
</organism>
<feature type="transmembrane region" description="Helical" evidence="1">
    <location>
        <begin position="88"/>
        <end position="109"/>
    </location>
</feature>
<evidence type="ECO:0000313" key="3">
    <source>
        <dbReference type="Proteomes" id="UP000001366"/>
    </source>
</evidence>
<keyword evidence="3" id="KW-1185">Reference proteome</keyword>
<keyword evidence="1" id="KW-0812">Transmembrane</keyword>
<protein>
    <submittedName>
        <fullName evidence="2">Uncharacterized protein</fullName>
    </submittedName>
</protein>
<feature type="transmembrane region" description="Helical" evidence="1">
    <location>
        <begin position="56"/>
        <end position="76"/>
    </location>
</feature>
<dbReference type="AlphaFoldDB" id="C0QSB6"/>
<gene>
    <name evidence="2" type="ordered locus">PERMA_1799</name>
</gene>
<dbReference type="Proteomes" id="UP000001366">
    <property type="component" value="Chromosome"/>
</dbReference>
<dbReference type="RefSeq" id="WP_012676797.1">
    <property type="nucleotide sequence ID" value="NC_012440.1"/>
</dbReference>
<name>C0QSB6_PERMH</name>
<dbReference type="KEGG" id="pmx:PERMA_1799"/>
<dbReference type="EMBL" id="CP001230">
    <property type="protein sequence ID" value="ACO04560.1"/>
    <property type="molecule type" value="Genomic_DNA"/>
</dbReference>
<dbReference type="PaxDb" id="123214-PERMA_1799"/>
<dbReference type="STRING" id="123214.PERMA_1799"/>
<evidence type="ECO:0000256" key="1">
    <source>
        <dbReference type="SAM" id="Phobius"/>
    </source>
</evidence>
<sequence>MDIREIKDSQVIISNKPPIVKALNQPSESDIKAFTEYINGKLQDLKEEVSNFIKEFHATLWITSFIFTYITLAYMHKWMKYPTLESELFFFVFFFFGYMGSLYYFVSIIKLKNKRRIRNKAKEWIEEIKNTKPIFNAYCSKNKEYLYQLDLIKEEFEKIKNWKWDKLAP</sequence>
<reference evidence="2 3" key="1">
    <citation type="journal article" date="2009" name="J. Bacteriol.">
        <title>Complete and draft genome sequences of six members of the Aquificales.</title>
        <authorList>
            <person name="Reysenbach A.L."/>
            <person name="Hamamura N."/>
            <person name="Podar M."/>
            <person name="Griffiths E."/>
            <person name="Ferreira S."/>
            <person name="Hochstein R."/>
            <person name="Heidelberg J."/>
            <person name="Johnson J."/>
            <person name="Mead D."/>
            <person name="Pohorille A."/>
            <person name="Sarmiento M."/>
            <person name="Schweighofer K."/>
            <person name="Seshadri R."/>
            <person name="Voytek M.A."/>
        </authorList>
    </citation>
    <scope>NUCLEOTIDE SEQUENCE [LARGE SCALE GENOMIC DNA]</scope>
    <source>
        <strain evidence="3">DSM 14350 / EX-H1</strain>
    </source>
</reference>
<evidence type="ECO:0000313" key="2">
    <source>
        <dbReference type="EMBL" id="ACO04560.1"/>
    </source>
</evidence>
<keyword evidence="1" id="KW-1133">Transmembrane helix</keyword>
<keyword evidence="1" id="KW-0472">Membrane</keyword>
<accession>C0QSB6</accession>
<dbReference type="HOGENOM" id="CLU_1577038_0_0_0"/>
<proteinExistence type="predicted"/>